<name>A0A8H3X390_GIGMA</name>
<dbReference type="InterPro" id="IPR038680">
    <property type="entry name" value="PAW_sf"/>
</dbReference>
<dbReference type="CDD" id="cd18186">
    <property type="entry name" value="BTB_POZ_ZBTB_KLHL-like"/>
    <property type="match status" value="1"/>
</dbReference>
<dbReference type="EMBL" id="WTPW01001990">
    <property type="protein sequence ID" value="KAF0403818.1"/>
    <property type="molecule type" value="Genomic_DNA"/>
</dbReference>
<dbReference type="OrthoDB" id="194443at2759"/>
<reference evidence="3 4" key="1">
    <citation type="journal article" date="2019" name="Environ. Microbiol.">
        <title>At the nexus of three kingdoms: the genome of the mycorrhizal fungus Gigaspora margarita provides insights into plant, endobacterial and fungal interactions.</title>
        <authorList>
            <person name="Venice F."/>
            <person name="Ghignone S."/>
            <person name="Salvioli di Fossalunga A."/>
            <person name="Amselem J."/>
            <person name="Novero M."/>
            <person name="Xianan X."/>
            <person name="Sedzielewska Toro K."/>
            <person name="Morin E."/>
            <person name="Lipzen A."/>
            <person name="Grigoriev I.V."/>
            <person name="Henrissat B."/>
            <person name="Martin F.M."/>
            <person name="Bonfante P."/>
        </authorList>
    </citation>
    <scope>NUCLEOTIDE SEQUENCE [LARGE SCALE GENOMIC DNA]</scope>
    <source>
        <strain evidence="3 4">BEG34</strain>
    </source>
</reference>
<dbReference type="Proteomes" id="UP000439903">
    <property type="component" value="Unassembled WGS sequence"/>
</dbReference>
<protein>
    <submittedName>
        <fullName evidence="3">BTB-domain-containing protein</fullName>
    </submittedName>
</protein>
<sequence length="375" mass="43863">MEGFNQLCKLQFYADHFPLATDRAINIYKLNSQLLTKESRKTFHDFIYASVPIKYGLLSNKVKLHVLPHYKNPSYFTHQISYNTRTDAYYENDLNEMSFLIKDSGFLKYWRSGMLDYEMVGKKWEEKENRLYLAKDPRKIEPSQAELPASAIWKFDYRSAELIISTLSIKFQNKIFNVNQKQMTIEWSISPLPTRKNPYPIWNPINIESSKLYTENDWSTSINITKYVKGEYGFLLQAYMSGPMVKLWRNKEMFSCSFSDNSPSFGMNLNVVLKREKDIKYGILPKINTHDENVKKMMILNDKTSSDFIINLDNSNSNSNSHSNSNSNMDTDSQRQSETFYVHSKVLSLKSDYFCALFNSKMMESNDMSLSLKDK</sequence>
<accession>A0A8H3X390</accession>
<feature type="compositionally biased region" description="Low complexity" evidence="1">
    <location>
        <begin position="316"/>
        <end position="328"/>
    </location>
</feature>
<feature type="region of interest" description="Disordered" evidence="1">
    <location>
        <begin position="316"/>
        <end position="335"/>
    </location>
</feature>
<comment type="caution">
    <text evidence="3">The sequence shown here is derived from an EMBL/GenBank/DDBJ whole genome shotgun (WGS) entry which is preliminary data.</text>
</comment>
<dbReference type="InterPro" id="IPR011333">
    <property type="entry name" value="SKP1/BTB/POZ_sf"/>
</dbReference>
<organism evidence="3 4">
    <name type="scientific">Gigaspora margarita</name>
    <dbReference type="NCBI Taxonomy" id="4874"/>
    <lineage>
        <taxon>Eukaryota</taxon>
        <taxon>Fungi</taxon>
        <taxon>Fungi incertae sedis</taxon>
        <taxon>Mucoromycota</taxon>
        <taxon>Glomeromycotina</taxon>
        <taxon>Glomeromycetes</taxon>
        <taxon>Diversisporales</taxon>
        <taxon>Gigasporaceae</taxon>
        <taxon>Gigaspora</taxon>
    </lineage>
</organism>
<proteinExistence type="predicted"/>
<dbReference type="Gene3D" id="3.30.710.10">
    <property type="entry name" value="Potassium Channel Kv1.1, Chain A"/>
    <property type="match status" value="1"/>
</dbReference>
<dbReference type="SUPFAM" id="SSF54695">
    <property type="entry name" value="POZ domain"/>
    <property type="match status" value="1"/>
</dbReference>
<dbReference type="AlphaFoldDB" id="A0A8H3X390"/>
<dbReference type="PROSITE" id="PS50097">
    <property type="entry name" value="BTB"/>
    <property type="match status" value="1"/>
</dbReference>
<dbReference type="InterPro" id="IPR006588">
    <property type="entry name" value="Peptide_N_glycanase_PAW_dom"/>
</dbReference>
<evidence type="ECO:0000313" key="3">
    <source>
        <dbReference type="EMBL" id="KAF0403818.1"/>
    </source>
</evidence>
<dbReference type="Pfam" id="PF00651">
    <property type="entry name" value="BTB"/>
    <property type="match status" value="1"/>
</dbReference>
<dbReference type="InterPro" id="IPR000210">
    <property type="entry name" value="BTB/POZ_dom"/>
</dbReference>
<dbReference type="Pfam" id="PF04721">
    <property type="entry name" value="PAW"/>
    <property type="match status" value="1"/>
</dbReference>
<evidence type="ECO:0000256" key="1">
    <source>
        <dbReference type="SAM" id="MobiDB-lite"/>
    </source>
</evidence>
<keyword evidence="4" id="KW-1185">Reference proteome</keyword>
<dbReference type="GO" id="GO:0006516">
    <property type="term" value="P:glycoprotein catabolic process"/>
    <property type="evidence" value="ECO:0007669"/>
    <property type="project" value="InterPro"/>
</dbReference>
<evidence type="ECO:0000259" key="2">
    <source>
        <dbReference type="PROSITE" id="PS50097"/>
    </source>
</evidence>
<feature type="domain" description="BTB" evidence="2">
    <location>
        <begin position="325"/>
        <end position="375"/>
    </location>
</feature>
<dbReference type="Gene3D" id="2.60.120.1020">
    <property type="entry name" value="Peptide N glycanase, PAW domain"/>
    <property type="match status" value="1"/>
</dbReference>
<dbReference type="GO" id="GO:0005737">
    <property type="term" value="C:cytoplasm"/>
    <property type="evidence" value="ECO:0007669"/>
    <property type="project" value="InterPro"/>
</dbReference>
<gene>
    <name evidence="3" type="ORF">F8M41_009188</name>
</gene>
<evidence type="ECO:0000313" key="4">
    <source>
        <dbReference type="Proteomes" id="UP000439903"/>
    </source>
</evidence>